<dbReference type="InterPro" id="IPR044152">
    <property type="entry name" value="YqjM-like"/>
</dbReference>
<dbReference type="Pfam" id="PF00724">
    <property type="entry name" value="Oxidored_FMN"/>
    <property type="match status" value="2"/>
</dbReference>
<dbReference type="InterPro" id="IPR013785">
    <property type="entry name" value="Aldolase_TIM"/>
</dbReference>
<feature type="non-terminal residue" evidence="7">
    <location>
        <position position="1"/>
    </location>
</feature>
<evidence type="ECO:0000313" key="8">
    <source>
        <dbReference type="Proteomes" id="UP000728032"/>
    </source>
</evidence>
<evidence type="ECO:0000259" key="6">
    <source>
        <dbReference type="Pfam" id="PF00724"/>
    </source>
</evidence>
<name>A0A7R9MJU0_9ACAR</name>
<dbReference type="SUPFAM" id="SSF51395">
    <property type="entry name" value="FMN-linked oxidoreductases"/>
    <property type="match status" value="2"/>
</dbReference>
<accession>A0A7R9MJU0</accession>
<dbReference type="Proteomes" id="UP000728032">
    <property type="component" value="Unassembled WGS sequence"/>
</dbReference>
<dbReference type="GO" id="GO:0003959">
    <property type="term" value="F:NADPH dehydrogenase activity"/>
    <property type="evidence" value="ECO:0007669"/>
    <property type="project" value="InterPro"/>
</dbReference>
<dbReference type="Gene3D" id="3.20.20.70">
    <property type="entry name" value="Aldolase class I"/>
    <property type="match status" value="2"/>
</dbReference>
<evidence type="ECO:0000313" key="7">
    <source>
        <dbReference type="EMBL" id="CAD7661542.1"/>
    </source>
</evidence>
<dbReference type="AlphaFoldDB" id="A0A7R9MJU0"/>
<dbReference type="CDD" id="cd02932">
    <property type="entry name" value="OYE_YqiM_FMN"/>
    <property type="match status" value="1"/>
</dbReference>
<keyword evidence="2" id="KW-0285">Flavoprotein</keyword>
<keyword evidence="5" id="KW-0560">Oxidoreductase</keyword>
<dbReference type="PANTHER" id="PTHR43303">
    <property type="entry name" value="NADPH DEHYDROGENASE C23G7.10C-RELATED"/>
    <property type="match status" value="1"/>
</dbReference>
<comment type="cofactor">
    <cofactor evidence="1">
        <name>FMN</name>
        <dbReference type="ChEBI" id="CHEBI:58210"/>
    </cofactor>
</comment>
<keyword evidence="8" id="KW-1185">Reference proteome</keyword>
<dbReference type="EMBL" id="CAJPVJ010024085">
    <property type="protein sequence ID" value="CAG2178678.1"/>
    <property type="molecule type" value="Genomic_DNA"/>
</dbReference>
<dbReference type="PANTHER" id="PTHR43303:SF4">
    <property type="entry name" value="NADPH DEHYDROGENASE C23G7.10C-RELATED"/>
    <property type="match status" value="1"/>
</dbReference>
<evidence type="ECO:0000256" key="2">
    <source>
        <dbReference type="ARBA" id="ARBA00022630"/>
    </source>
</evidence>
<feature type="non-terminal residue" evidence="7">
    <location>
        <position position="389"/>
    </location>
</feature>
<sequence>QLKGAQSIQKEVGIATAAVGKITDPHFAEKILQENGATLIFIGRAFLNNPHWPYMAADVLANEKTFKYPNQYDWCIGWKGFDKWRKDNRIVVSPMCQYSCEDGIVNDWHLVNYGSFATGGAGLVVVEATGVEARGRISPGCPGLWKDEQINPWKRVTSFLKSQGCVAGIQIAHAGRKASTVPPWVGRDSIDDKEGGWPTIGASAIEFGDRVWKVPKEATIEDIEGIKRSFVSASERAVRAGFEVIEFHFAHGYLVSTFLSPITNQRTDKYGGSLENRMRLGLEIAESVRKTLPQNIVIGARVSVTDYVENGWDINQTIEFAKQLKKLGLDFVDCSSGSIVPNVDPLNTNEVQIKSAAKIQKEVGIATAAVGKITDPHFAEKILQENGAT</sequence>
<proteinExistence type="predicted"/>
<gene>
    <name evidence="7" type="ORF">ONB1V03_LOCUS18103</name>
</gene>
<keyword evidence="3" id="KW-0288">FMN</keyword>
<evidence type="ECO:0000256" key="1">
    <source>
        <dbReference type="ARBA" id="ARBA00001917"/>
    </source>
</evidence>
<feature type="domain" description="NADH:flavin oxidoreductase/NADH oxidase N-terminal" evidence="6">
    <location>
        <begin position="5"/>
        <end position="58"/>
    </location>
</feature>
<dbReference type="InterPro" id="IPR001155">
    <property type="entry name" value="OxRdtase_FMN_N"/>
</dbReference>
<feature type="domain" description="NADH:flavin oxidoreductase/NADH oxidase N-terminal" evidence="6">
    <location>
        <begin position="88"/>
        <end position="389"/>
    </location>
</feature>
<organism evidence="7">
    <name type="scientific">Oppiella nova</name>
    <dbReference type="NCBI Taxonomy" id="334625"/>
    <lineage>
        <taxon>Eukaryota</taxon>
        <taxon>Metazoa</taxon>
        <taxon>Ecdysozoa</taxon>
        <taxon>Arthropoda</taxon>
        <taxon>Chelicerata</taxon>
        <taxon>Arachnida</taxon>
        <taxon>Acari</taxon>
        <taxon>Acariformes</taxon>
        <taxon>Sarcoptiformes</taxon>
        <taxon>Oribatida</taxon>
        <taxon>Brachypylina</taxon>
        <taxon>Oppioidea</taxon>
        <taxon>Oppiidae</taxon>
        <taxon>Oppiella</taxon>
    </lineage>
</organism>
<dbReference type="GO" id="GO:0050661">
    <property type="term" value="F:NADP binding"/>
    <property type="evidence" value="ECO:0007669"/>
    <property type="project" value="InterPro"/>
</dbReference>
<keyword evidence="4" id="KW-0521">NADP</keyword>
<evidence type="ECO:0000256" key="3">
    <source>
        <dbReference type="ARBA" id="ARBA00022643"/>
    </source>
</evidence>
<protein>
    <recommendedName>
        <fullName evidence="6">NADH:flavin oxidoreductase/NADH oxidase N-terminal domain-containing protein</fullName>
    </recommendedName>
</protein>
<evidence type="ECO:0000256" key="4">
    <source>
        <dbReference type="ARBA" id="ARBA00022857"/>
    </source>
</evidence>
<dbReference type="GO" id="GO:0010181">
    <property type="term" value="F:FMN binding"/>
    <property type="evidence" value="ECO:0007669"/>
    <property type="project" value="InterPro"/>
</dbReference>
<evidence type="ECO:0000256" key="5">
    <source>
        <dbReference type="ARBA" id="ARBA00023002"/>
    </source>
</evidence>
<dbReference type="OrthoDB" id="1663137at2759"/>
<dbReference type="EMBL" id="OC938910">
    <property type="protein sequence ID" value="CAD7661542.1"/>
    <property type="molecule type" value="Genomic_DNA"/>
</dbReference>
<reference evidence="7" key="1">
    <citation type="submission" date="2020-11" db="EMBL/GenBank/DDBJ databases">
        <authorList>
            <person name="Tran Van P."/>
        </authorList>
    </citation>
    <scope>NUCLEOTIDE SEQUENCE</scope>
</reference>